<proteinExistence type="inferred from homology"/>
<gene>
    <name evidence="4" type="primary">bpt</name>
    <name evidence="7" type="ORF">YC6258_03363</name>
</gene>
<evidence type="ECO:0000256" key="3">
    <source>
        <dbReference type="ARBA" id="ARBA00023315"/>
    </source>
</evidence>
<reference evidence="7 8" key="1">
    <citation type="submission" date="2014-01" db="EMBL/GenBank/DDBJ databases">
        <title>Full genme sequencing of cellulolytic bacterium Gynuella sunshinyii YC6258T gen. nov., sp. nov.</title>
        <authorList>
            <person name="Khan H."/>
            <person name="Chung E.J."/>
            <person name="Chung Y.R."/>
        </authorList>
    </citation>
    <scope>NUCLEOTIDE SEQUENCE [LARGE SCALE GENOMIC DNA]</scope>
    <source>
        <strain evidence="7 8">YC6258</strain>
    </source>
</reference>
<dbReference type="GO" id="GO:0071596">
    <property type="term" value="P:ubiquitin-dependent protein catabolic process via the N-end rule pathway"/>
    <property type="evidence" value="ECO:0007669"/>
    <property type="project" value="InterPro"/>
</dbReference>
<dbReference type="HAMAP" id="MF_00689">
    <property type="entry name" value="Bpt"/>
    <property type="match status" value="1"/>
</dbReference>
<evidence type="ECO:0000256" key="2">
    <source>
        <dbReference type="ARBA" id="ARBA00022679"/>
    </source>
</evidence>
<evidence type="ECO:0000313" key="8">
    <source>
        <dbReference type="Proteomes" id="UP000032266"/>
    </source>
</evidence>
<comment type="catalytic activity">
    <reaction evidence="4">
        <text>N-terminal L-aspartyl-[protein] + L-leucyl-tRNA(Leu) = N-terminal L-leucyl-L-aspartyl-[protein] + tRNA(Leu) + H(+)</text>
        <dbReference type="Rhea" id="RHEA:50420"/>
        <dbReference type="Rhea" id="RHEA-COMP:9613"/>
        <dbReference type="Rhea" id="RHEA-COMP:9622"/>
        <dbReference type="Rhea" id="RHEA-COMP:12669"/>
        <dbReference type="Rhea" id="RHEA-COMP:12674"/>
        <dbReference type="ChEBI" id="CHEBI:15378"/>
        <dbReference type="ChEBI" id="CHEBI:64720"/>
        <dbReference type="ChEBI" id="CHEBI:78442"/>
        <dbReference type="ChEBI" id="CHEBI:78494"/>
        <dbReference type="ChEBI" id="CHEBI:133042"/>
        <dbReference type="EC" id="2.3.2.29"/>
    </reaction>
</comment>
<evidence type="ECO:0000259" key="5">
    <source>
        <dbReference type="Pfam" id="PF04376"/>
    </source>
</evidence>
<dbReference type="STRING" id="1445510.YC6258_03363"/>
<evidence type="ECO:0000313" key="7">
    <source>
        <dbReference type="EMBL" id="AJQ95399.1"/>
    </source>
</evidence>
<dbReference type="PANTHER" id="PTHR21367:SF1">
    <property type="entry name" value="ARGINYL-TRNA--PROTEIN TRANSFERASE 1"/>
    <property type="match status" value="1"/>
</dbReference>
<dbReference type="EMBL" id="CP007142">
    <property type="protein sequence ID" value="AJQ95399.1"/>
    <property type="molecule type" value="Genomic_DNA"/>
</dbReference>
<feature type="domain" description="N-end rule aminoacyl transferase C-terminal" evidence="6">
    <location>
        <begin position="102"/>
        <end position="223"/>
    </location>
</feature>
<dbReference type="RefSeq" id="WP_082070738.1">
    <property type="nucleotide sequence ID" value="NZ_CP007142.1"/>
</dbReference>
<keyword evidence="8" id="KW-1185">Reference proteome</keyword>
<protein>
    <recommendedName>
        <fullName evidence="4">Aspartate/glutamate leucyltransferase</fullName>
        <ecNumber evidence="4">2.3.2.29</ecNumber>
    </recommendedName>
</protein>
<keyword evidence="1 4" id="KW-0963">Cytoplasm</keyword>
<name>A0A0C5VYD2_9GAMM</name>
<keyword evidence="3 4" id="KW-0012">Acyltransferase</keyword>
<evidence type="ECO:0000256" key="1">
    <source>
        <dbReference type="ARBA" id="ARBA00022490"/>
    </source>
</evidence>
<dbReference type="Pfam" id="PF04376">
    <property type="entry name" value="ATE_N"/>
    <property type="match status" value="1"/>
</dbReference>
<dbReference type="NCBIfam" id="NF002346">
    <property type="entry name" value="PRK01305.2-3"/>
    <property type="match status" value="1"/>
</dbReference>
<dbReference type="HOGENOM" id="CLU_077607_0_0_6"/>
<dbReference type="InterPro" id="IPR030700">
    <property type="entry name" value="N-end_Aminoacyl_Trfase"/>
</dbReference>
<dbReference type="SUPFAM" id="SSF55729">
    <property type="entry name" value="Acyl-CoA N-acyltransferases (Nat)"/>
    <property type="match status" value="1"/>
</dbReference>
<dbReference type="NCBIfam" id="NF002342">
    <property type="entry name" value="PRK01305.1-3"/>
    <property type="match status" value="1"/>
</dbReference>
<comment type="catalytic activity">
    <reaction evidence="4">
        <text>N-terminal L-glutamyl-[protein] + L-leucyl-tRNA(Leu) = N-terminal L-leucyl-L-glutamyl-[protein] + tRNA(Leu) + H(+)</text>
        <dbReference type="Rhea" id="RHEA:50412"/>
        <dbReference type="Rhea" id="RHEA-COMP:9613"/>
        <dbReference type="Rhea" id="RHEA-COMP:9622"/>
        <dbReference type="Rhea" id="RHEA-COMP:12664"/>
        <dbReference type="Rhea" id="RHEA-COMP:12668"/>
        <dbReference type="ChEBI" id="CHEBI:15378"/>
        <dbReference type="ChEBI" id="CHEBI:64721"/>
        <dbReference type="ChEBI" id="CHEBI:78442"/>
        <dbReference type="ChEBI" id="CHEBI:78494"/>
        <dbReference type="ChEBI" id="CHEBI:133041"/>
        <dbReference type="EC" id="2.3.2.29"/>
    </reaction>
</comment>
<comment type="subcellular location">
    <subcellularLocation>
        <location evidence="4">Cytoplasm</location>
    </subcellularLocation>
</comment>
<dbReference type="InterPro" id="IPR007471">
    <property type="entry name" value="N-end_Aminoacyl_Trfase_N"/>
</dbReference>
<dbReference type="InterPro" id="IPR007472">
    <property type="entry name" value="N-end_Aminoacyl_Trfase_C"/>
</dbReference>
<evidence type="ECO:0000256" key="4">
    <source>
        <dbReference type="HAMAP-Rule" id="MF_00689"/>
    </source>
</evidence>
<dbReference type="PATRIC" id="fig|1445510.3.peg.3325"/>
<organism evidence="7 8">
    <name type="scientific">Gynuella sunshinyii YC6258</name>
    <dbReference type="NCBI Taxonomy" id="1445510"/>
    <lineage>
        <taxon>Bacteria</taxon>
        <taxon>Pseudomonadati</taxon>
        <taxon>Pseudomonadota</taxon>
        <taxon>Gammaproteobacteria</taxon>
        <taxon>Oceanospirillales</taxon>
        <taxon>Saccharospirillaceae</taxon>
        <taxon>Gynuella</taxon>
    </lineage>
</organism>
<keyword evidence="2 4" id="KW-0808">Transferase</keyword>
<accession>A0A0C5VYD2</accession>
<dbReference type="GO" id="GO:0004057">
    <property type="term" value="F:arginyl-tRNA--protein transferase activity"/>
    <property type="evidence" value="ECO:0007669"/>
    <property type="project" value="InterPro"/>
</dbReference>
<evidence type="ECO:0000259" key="6">
    <source>
        <dbReference type="Pfam" id="PF04377"/>
    </source>
</evidence>
<dbReference type="OrthoDB" id="9782022at2"/>
<dbReference type="PANTHER" id="PTHR21367">
    <property type="entry name" value="ARGININE-TRNA-PROTEIN TRANSFERASE 1"/>
    <property type="match status" value="1"/>
</dbReference>
<sequence length="250" mass="29641">MNNFVFYRTHEHECSYLPDQKARTLFLSPDTRPTPEINEALGLVGFRRSGDHIYRPDCIDCQQCLSCRIVVPQFVWKRSFRRILKKNSDIQIQIIKPLFSDEHYNLYSRYLEFRHQDGDMYPPSPEHYHDFLISDQPQARFVEYRRNGQLVATTVIDWFSSGPSAIYTYFEPELEPLSPGTLAILTLIRLAQAHDLPFVYLGYWIKDSVKMNYKTRFQPLEVFIQNQWQLLKNIDNPLKDEQLSGRMPRL</sequence>
<dbReference type="NCBIfam" id="NF002341">
    <property type="entry name" value="PRK01305.1-1"/>
    <property type="match status" value="1"/>
</dbReference>
<dbReference type="InterPro" id="IPR016181">
    <property type="entry name" value="Acyl_CoA_acyltransferase"/>
</dbReference>
<comment type="function">
    <text evidence="4">Functions in the N-end rule pathway of protein degradation where it conjugates Leu from its aminoacyl-tRNA to the N-termini of proteins containing an N-terminal aspartate or glutamate.</text>
</comment>
<dbReference type="EC" id="2.3.2.29" evidence="4"/>
<dbReference type="GO" id="GO:0008914">
    <property type="term" value="F:leucyl-tRNA--protein transferase activity"/>
    <property type="evidence" value="ECO:0007669"/>
    <property type="project" value="UniProtKB-UniRule"/>
</dbReference>
<dbReference type="AlphaFoldDB" id="A0A0C5VYD2"/>
<dbReference type="GO" id="GO:0005737">
    <property type="term" value="C:cytoplasm"/>
    <property type="evidence" value="ECO:0007669"/>
    <property type="project" value="UniProtKB-SubCell"/>
</dbReference>
<feature type="domain" description="N-end aminoacyl transferase N-terminal" evidence="5">
    <location>
        <begin position="12"/>
        <end position="82"/>
    </location>
</feature>
<dbReference type="Proteomes" id="UP000032266">
    <property type="component" value="Chromosome"/>
</dbReference>
<dbReference type="PIRSF" id="PIRSF037208">
    <property type="entry name" value="ATE_pro_prd"/>
    <property type="match status" value="1"/>
</dbReference>
<dbReference type="InterPro" id="IPR017138">
    <property type="entry name" value="Asp_Glu_LeuTrfase"/>
</dbReference>
<dbReference type="KEGG" id="gsn:YC6258_03363"/>
<dbReference type="Pfam" id="PF04377">
    <property type="entry name" value="ATE_C"/>
    <property type="match status" value="1"/>
</dbReference>
<comment type="similarity">
    <text evidence="4">Belongs to the R-transferase family. Bpt subfamily.</text>
</comment>